<keyword evidence="1" id="KW-0812">Transmembrane</keyword>
<dbReference type="AlphaFoldDB" id="A0A6J5W216"/>
<keyword evidence="5" id="KW-1185">Reference proteome</keyword>
<evidence type="ECO:0000313" key="2">
    <source>
        <dbReference type="EMBL" id="CAB4263438.1"/>
    </source>
</evidence>
<name>A0A6J5W216_PRUAR</name>
<proteinExistence type="predicted"/>
<reference evidence="3 4" key="2">
    <citation type="submission" date="2020-05" db="EMBL/GenBank/DDBJ databases">
        <authorList>
            <person name="Campoy J."/>
            <person name="Schneeberger K."/>
            <person name="Spophaly S."/>
        </authorList>
    </citation>
    <scope>NUCLEOTIDE SEQUENCE [LARGE SCALE GENOMIC DNA]</scope>
    <source>
        <strain evidence="3">PruArmRojPasFocal</strain>
    </source>
</reference>
<protein>
    <recommendedName>
        <fullName evidence="6">Transmembrane protein</fullName>
    </recommendedName>
</protein>
<accession>A0A6J5W216</accession>
<evidence type="ECO:0000313" key="5">
    <source>
        <dbReference type="Proteomes" id="UP000507245"/>
    </source>
</evidence>
<evidence type="ECO:0000313" key="4">
    <source>
        <dbReference type="Proteomes" id="UP000507222"/>
    </source>
</evidence>
<dbReference type="EMBL" id="CAEKDK010000001">
    <property type="protein sequence ID" value="CAB4263438.1"/>
    <property type="molecule type" value="Genomic_DNA"/>
</dbReference>
<sequence>MPASDSKRWSPISPMVVGASSSPFVSHPVKVCLVVVLVCSRGEPKVSTRVFYGILWFQYLDKRVAEDKFLVAGGGGGWLLGFLGVILISCYIGSLFSILLFLALGMA</sequence>
<gene>
    <name evidence="2" type="ORF">CURHAP_LOCUS3608</name>
    <name evidence="3" type="ORF">ORAREDHAP_LOCUS3677</name>
</gene>
<keyword evidence="1" id="KW-0472">Membrane</keyword>
<evidence type="ECO:0000256" key="1">
    <source>
        <dbReference type="SAM" id="Phobius"/>
    </source>
</evidence>
<organism evidence="3 5">
    <name type="scientific">Prunus armeniaca</name>
    <name type="common">Apricot</name>
    <name type="synonym">Armeniaca vulgaris</name>
    <dbReference type="NCBI Taxonomy" id="36596"/>
    <lineage>
        <taxon>Eukaryota</taxon>
        <taxon>Viridiplantae</taxon>
        <taxon>Streptophyta</taxon>
        <taxon>Embryophyta</taxon>
        <taxon>Tracheophyta</taxon>
        <taxon>Spermatophyta</taxon>
        <taxon>Magnoliopsida</taxon>
        <taxon>eudicotyledons</taxon>
        <taxon>Gunneridae</taxon>
        <taxon>Pentapetalae</taxon>
        <taxon>rosids</taxon>
        <taxon>fabids</taxon>
        <taxon>Rosales</taxon>
        <taxon>Rosaceae</taxon>
        <taxon>Amygdaloideae</taxon>
        <taxon>Amygdaleae</taxon>
        <taxon>Prunus</taxon>
    </lineage>
</organism>
<dbReference type="Proteomes" id="UP000507245">
    <property type="component" value="Unassembled WGS sequence"/>
</dbReference>
<evidence type="ECO:0008006" key="6">
    <source>
        <dbReference type="Google" id="ProtNLM"/>
    </source>
</evidence>
<feature type="transmembrane region" description="Helical" evidence="1">
    <location>
        <begin position="78"/>
        <end position="104"/>
    </location>
</feature>
<evidence type="ECO:0000313" key="3">
    <source>
        <dbReference type="EMBL" id="CAB4294042.1"/>
    </source>
</evidence>
<dbReference type="EMBL" id="CAEKKB010000001">
    <property type="protein sequence ID" value="CAB4294042.1"/>
    <property type="molecule type" value="Genomic_DNA"/>
</dbReference>
<reference evidence="5" key="1">
    <citation type="journal article" date="2020" name="Genome Biol.">
        <title>Gamete binning: chromosome-level and haplotype-resolved genome assembly enabled by high-throughput single-cell sequencing of gamete genomes.</title>
        <authorList>
            <person name="Campoy J.A."/>
            <person name="Sun H."/>
            <person name="Goel M."/>
            <person name="Jiao W.-B."/>
            <person name="Folz-Donahue K."/>
            <person name="Wang N."/>
            <person name="Rubio M."/>
            <person name="Liu C."/>
            <person name="Kukat C."/>
            <person name="Ruiz D."/>
            <person name="Huettel B."/>
            <person name="Schneeberger K."/>
        </authorList>
    </citation>
    <scope>NUCLEOTIDE SEQUENCE [LARGE SCALE GENOMIC DNA]</scope>
    <source>
        <strain evidence="5">cv. Rojo Pasion</strain>
    </source>
</reference>
<dbReference type="Proteomes" id="UP000507222">
    <property type="component" value="Unassembled WGS sequence"/>
</dbReference>
<keyword evidence="1" id="KW-1133">Transmembrane helix</keyword>